<reference evidence="1" key="1">
    <citation type="submission" date="2025-08" db="UniProtKB">
        <authorList>
            <consortium name="RefSeq"/>
        </authorList>
    </citation>
    <scope>IDENTIFICATION</scope>
    <source>
        <tissue evidence="1">Whole insect</tissue>
    </source>
</reference>
<dbReference type="RefSeq" id="XP_028139752.1">
    <property type="nucleotide sequence ID" value="XM_028283951.1"/>
</dbReference>
<evidence type="ECO:0000313" key="1">
    <source>
        <dbReference type="RefSeq" id="XP_028139752.1"/>
    </source>
</evidence>
<dbReference type="InParanoid" id="A0A6P7FY48"/>
<accession>A0A6P7FY48</accession>
<protein>
    <submittedName>
        <fullName evidence="1">Uncharacterized protein LOC114333950</fullName>
    </submittedName>
</protein>
<name>A0A6P7FY48_DIAVI</name>
<gene>
    <name evidence="1" type="primary">LOC114333950</name>
</gene>
<organism evidence="1">
    <name type="scientific">Diabrotica virgifera virgifera</name>
    <name type="common">western corn rootworm</name>
    <dbReference type="NCBI Taxonomy" id="50390"/>
    <lineage>
        <taxon>Eukaryota</taxon>
        <taxon>Metazoa</taxon>
        <taxon>Ecdysozoa</taxon>
        <taxon>Arthropoda</taxon>
        <taxon>Hexapoda</taxon>
        <taxon>Insecta</taxon>
        <taxon>Pterygota</taxon>
        <taxon>Neoptera</taxon>
        <taxon>Endopterygota</taxon>
        <taxon>Coleoptera</taxon>
        <taxon>Polyphaga</taxon>
        <taxon>Cucujiformia</taxon>
        <taxon>Chrysomeloidea</taxon>
        <taxon>Chrysomelidae</taxon>
        <taxon>Galerucinae</taxon>
        <taxon>Diabroticina</taxon>
        <taxon>Diabroticites</taxon>
        <taxon>Diabrotica</taxon>
    </lineage>
</organism>
<sequence>MFLKIGCSLINKYFPPIQMQGATAELAETMQELAAYENVVKARVEVDRLDLQRIQDDAWVNLDELILPEFPILSLQQIRDLTIGIYQVKLAPSYIQDKLQRENIEHFTFQTLLEEQGLFRARIYSRFRQATKHQLWIAFQPLHLENDGDNIPIDGYYCTCKTGARTVGCCAHVASVLW</sequence>
<proteinExistence type="predicted"/>
<dbReference type="AlphaFoldDB" id="A0A6P7FY48"/>